<dbReference type="SMART" id="SM00990">
    <property type="entry name" value="VRR_NUC"/>
    <property type="match status" value="1"/>
</dbReference>
<keyword evidence="8" id="KW-0539">Nucleus</keyword>
<keyword evidence="4 8" id="KW-0479">Metal-binding</keyword>
<evidence type="ECO:0000256" key="5">
    <source>
        <dbReference type="ARBA" id="ARBA00022801"/>
    </source>
</evidence>
<dbReference type="PANTHER" id="PTHR15749:SF4">
    <property type="entry name" value="FANCONI-ASSOCIATED NUCLEASE 1"/>
    <property type="match status" value="1"/>
</dbReference>
<reference evidence="11 12" key="1">
    <citation type="journal article" date="2021" name="J. Hered.">
        <title>A chromosome-level genome assembly of the parasitoid wasp, Cotesia glomerata (Hymenoptera: Braconidae).</title>
        <authorList>
            <person name="Pinto B.J."/>
            <person name="Weis J.J."/>
            <person name="Gamble T."/>
            <person name="Ode P.J."/>
            <person name="Paul R."/>
            <person name="Zaspel J.M."/>
        </authorList>
    </citation>
    <scope>NUCLEOTIDE SEQUENCE [LARGE SCALE GENOMIC DNA]</scope>
    <source>
        <strain evidence="11">CgM1</strain>
    </source>
</reference>
<name>A0AAV7I9P9_COTGL</name>
<organism evidence="11 12">
    <name type="scientific">Cotesia glomerata</name>
    <name type="common">Lepidopteran parasitic wasp</name>
    <name type="synonym">Apanteles glomeratus</name>
    <dbReference type="NCBI Taxonomy" id="32391"/>
    <lineage>
        <taxon>Eukaryota</taxon>
        <taxon>Metazoa</taxon>
        <taxon>Ecdysozoa</taxon>
        <taxon>Arthropoda</taxon>
        <taxon>Hexapoda</taxon>
        <taxon>Insecta</taxon>
        <taxon>Pterygota</taxon>
        <taxon>Neoptera</taxon>
        <taxon>Endopterygota</taxon>
        <taxon>Hymenoptera</taxon>
        <taxon>Apocrita</taxon>
        <taxon>Ichneumonoidea</taxon>
        <taxon>Braconidae</taxon>
        <taxon>Microgastrinae</taxon>
        <taxon>Cotesia</taxon>
    </lineage>
</organism>
<sequence length="756" mass="86698">MRQTQLSEFFRVTGSPGSVKRETKRKYGHLTPKSTNKFQIKVTPKKTDSPSKMDKKRSSDLSLSQVQKKLRLDPEDSENDSINLTQPYVPMDFDLEKIYREKHFDIEFGSVVMSMCQEVKRLKPSENKHVQQLFSAFYNTLSMPINCAYFTEEELNVLRLMMGLSDDAKILLARLLKWKDSWHRVKKISGMIEVNFTSTSFQELVDKGIFDCDYETDQMSVVLDLLLVDELKSICKRMKVPHTTGKPKMILELLKIDGKKKSMFAGMKTPSAALKKVIEETVGPCVRVSVQTWSLIKRLLTLLYPVQAADESLTDVFRILDEVFHEHRVYPDLPEERYPIFRNRQSLIDYVEAKIALIKITDAIMKKNWDLVRDLGQLAFDKLEPAFKSQTKLDVPSHVRRFDATYIWGKVVWSSVDAFKKEKVEGIATATKFLKALIENKNIIQGKIGRWYGELAMIEMSHNKDLEASVALTNKALTEERLSPVDVAEMLDRARKLVARKTGISLQSKELMKQLIRDREEEFVVVPHEVTVSGTRMDHEFTTGTKSVWRVKNEASTELMSVEMVAMKHYKASGYNCAVHCEGKLPVTLFAVLLWDEIYGISVPGAFVCPYQTAPLDLFGSQFYPNRREAIDQKFSYYEELDADSLSEIMYENFITYREYFSLMSNNLVEDGHDFQDIVRCLGVKAVVGICKLMAKNYCQWSAGFPDLIVWNSGKKKCRVVEVKGPGDSLSVKQKLWIKNLMELGVKTEVCLVKAN</sequence>
<dbReference type="EMBL" id="JAHXZJ010002237">
    <property type="protein sequence ID" value="KAH0547448.1"/>
    <property type="molecule type" value="Genomic_DNA"/>
</dbReference>
<feature type="domain" description="VRR-NUC" evidence="10">
    <location>
        <begin position="655"/>
        <end position="755"/>
    </location>
</feature>
<gene>
    <name evidence="11" type="ORF">KQX54_019362</name>
</gene>
<dbReference type="Pfam" id="PF08774">
    <property type="entry name" value="VRR_NUC"/>
    <property type="match status" value="1"/>
</dbReference>
<keyword evidence="12" id="KW-1185">Reference proteome</keyword>
<dbReference type="InterPro" id="IPR014883">
    <property type="entry name" value="VRR_NUC"/>
</dbReference>
<dbReference type="GO" id="GO:0005634">
    <property type="term" value="C:nucleus"/>
    <property type="evidence" value="ECO:0007669"/>
    <property type="project" value="UniProtKB-SubCell"/>
</dbReference>
<evidence type="ECO:0000256" key="3">
    <source>
        <dbReference type="ARBA" id="ARBA00022722"/>
    </source>
</evidence>
<dbReference type="GO" id="GO:0036297">
    <property type="term" value="P:interstrand cross-link repair"/>
    <property type="evidence" value="ECO:0007669"/>
    <property type="project" value="InterPro"/>
</dbReference>
<dbReference type="InterPro" id="IPR049126">
    <property type="entry name" value="FAN1-like_TPR"/>
</dbReference>
<keyword evidence="7 8" id="KW-0464">Manganese</keyword>
<evidence type="ECO:0000256" key="6">
    <source>
        <dbReference type="ARBA" id="ARBA00022842"/>
    </source>
</evidence>
<evidence type="ECO:0000313" key="11">
    <source>
        <dbReference type="EMBL" id="KAH0547448.1"/>
    </source>
</evidence>
<feature type="region of interest" description="Disordered" evidence="9">
    <location>
        <begin position="1"/>
        <end position="81"/>
    </location>
</feature>
<comment type="cofactor">
    <cofactor evidence="8">
        <name>Mg(2+)</name>
        <dbReference type="ChEBI" id="CHEBI:18420"/>
    </cofactor>
    <cofactor evidence="8">
        <name>Mn(2+)</name>
        <dbReference type="ChEBI" id="CHEBI:29035"/>
    </cofactor>
</comment>
<keyword evidence="8" id="KW-0227">DNA damage</keyword>
<dbReference type="GO" id="GO:0046872">
    <property type="term" value="F:metal ion binding"/>
    <property type="evidence" value="ECO:0007669"/>
    <property type="project" value="UniProtKB-KW"/>
</dbReference>
<feature type="compositionally biased region" description="Basic and acidic residues" evidence="9">
    <location>
        <begin position="45"/>
        <end position="59"/>
    </location>
</feature>
<keyword evidence="3 8" id="KW-0540">Nuclease</keyword>
<comment type="caution">
    <text evidence="11">The sequence shown here is derived from an EMBL/GenBank/DDBJ whole genome shotgun (WGS) entry which is preliminary data.</text>
</comment>
<keyword evidence="5 8" id="KW-0378">Hydrolase</keyword>
<dbReference type="GO" id="GO:0008409">
    <property type="term" value="F:5'-3' exonuclease activity"/>
    <property type="evidence" value="ECO:0007669"/>
    <property type="project" value="TreeGrafter"/>
</dbReference>
<evidence type="ECO:0000313" key="12">
    <source>
        <dbReference type="Proteomes" id="UP000826195"/>
    </source>
</evidence>
<dbReference type="Pfam" id="PF21170">
    <property type="entry name" value="FAN1_TPR"/>
    <property type="match status" value="1"/>
</dbReference>
<evidence type="ECO:0000256" key="1">
    <source>
        <dbReference type="ARBA" id="ARBA00000983"/>
    </source>
</evidence>
<evidence type="ECO:0000256" key="2">
    <source>
        <dbReference type="ARBA" id="ARBA00005533"/>
    </source>
</evidence>
<keyword evidence="8" id="KW-0234">DNA repair</keyword>
<dbReference type="GO" id="GO:0070336">
    <property type="term" value="F:flap-structured DNA binding"/>
    <property type="evidence" value="ECO:0007669"/>
    <property type="project" value="TreeGrafter"/>
</dbReference>
<comment type="similarity">
    <text evidence="2 8">Belongs to the FAN1 family.</text>
</comment>
<dbReference type="GO" id="GO:0004528">
    <property type="term" value="F:phosphodiesterase I activity"/>
    <property type="evidence" value="ECO:0007669"/>
    <property type="project" value="UniProtKB-EC"/>
</dbReference>
<dbReference type="PANTHER" id="PTHR15749">
    <property type="entry name" value="FANCONI-ASSOCIATED NUCLEASE 1"/>
    <property type="match status" value="1"/>
</dbReference>
<evidence type="ECO:0000256" key="7">
    <source>
        <dbReference type="ARBA" id="ARBA00023211"/>
    </source>
</evidence>
<dbReference type="InterPro" id="IPR011856">
    <property type="entry name" value="tRNA_endonuc-like_dom_sf"/>
</dbReference>
<dbReference type="Gene3D" id="3.40.1350.10">
    <property type="match status" value="1"/>
</dbReference>
<protein>
    <recommendedName>
        <fullName evidence="8">Fanconi-associated nuclease</fullName>
        <ecNumber evidence="8">3.1.4.1</ecNumber>
    </recommendedName>
</protein>
<comment type="subcellular location">
    <subcellularLocation>
        <location evidence="8">Nucleus</location>
    </subcellularLocation>
</comment>
<evidence type="ECO:0000256" key="8">
    <source>
        <dbReference type="RuleBase" id="RU365033"/>
    </source>
</evidence>
<accession>A0AAV7I9P9</accession>
<dbReference type="InterPro" id="IPR049132">
    <property type="entry name" value="FAN1-like_euk"/>
</dbReference>
<evidence type="ECO:0000259" key="10">
    <source>
        <dbReference type="SMART" id="SM00990"/>
    </source>
</evidence>
<dbReference type="Proteomes" id="UP000826195">
    <property type="component" value="Unassembled WGS sequence"/>
</dbReference>
<comment type="function">
    <text evidence="8">Nuclease required for the repair of DNA interstrand cross-links (ICL). Acts as a 5'-3' exonuclease that anchors at a cut end of DNA and cleaves DNA successively at every third nucleotide, allowing to excise an ICL from one strand through flanking incisions.</text>
</comment>
<evidence type="ECO:0000256" key="4">
    <source>
        <dbReference type="ARBA" id="ARBA00022723"/>
    </source>
</evidence>
<evidence type="ECO:0000256" key="9">
    <source>
        <dbReference type="SAM" id="MobiDB-lite"/>
    </source>
</evidence>
<dbReference type="EC" id="3.1.4.1" evidence="8"/>
<keyword evidence="6 8" id="KW-0460">Magnesium</keyword>
<dbReference type="GO" id="GO:0017108">
    <property type="term" value="F:5'-flap endonuclease activity"/>
    <property type="evidence" value="ECO:0007669"/>
    <property type="project" value="TreeGrafter"/>
</dbReference>
<comment type="catalytic activity">
    <reaction evidence="1 8">
        <text>Hydrolytically removes 5'-nucleotides successively from the 3'-hydroxy termini of 3'-hydroxy-terminated oligonucleotides.</text>
        <dbReference type="EC" id="3.1.4.1"/>
    </reaction>
</comment>
<dbReference type="AlphaFoldDB" id="A0AAV7I9P9"/>
<dbReference type="CDD" id="cd22326">
    <property type="entry name" value="FAN1-like"/>
    <property type="match status" value="1"/>
</dbReference>
<dbReference type="InterPro" id="IPR033315">
    <property type="entry name" value="Fan1-like"/>
</dbReference>
<proteinExistence type="inferred from homology"/>